<dbReference type="AlphaFoldDB" id="A0A9N8HJT8"/>
<dbReference type="InterPro" id="IPR020892">
    <property type="entry name" value="Cyclophilin-type_PPIase_CS"/>
</dbReference>
<proteinExistence type="inferred from homology"/>
<dbReference type="EMBL" id="CAICTM010000788">
    <property type="protein sequence ID" value="CAB9516521.1"/>
    <property type="molecule type" value="Genomic_DNA"/>
</dbReference>
<dbReference type="GO" id="GO:0006457">
    <property type="term" value="P:protein folding"/>
    <property type="evidence" value="ECO:0007669"/>
    <property type="project" value="InterPro"/>
</dbReference>
<dbReference type="PROSITE" id="PS00170">
    <property type="entry name" value="CSA_PPIASE_1"/>
    <property type="match status" value="1"/>
</dbReference>
<protein>
    <recommendedName>
        <fullName evidence="2">Peptidyl-prolyl cis-trans isomerase</fullName>
        <shortName evidence="2">PPIase</shortName>
        <ecNumber evidence="2">5.2.1.8</ecNumber>
    </recommendedName>
</protein>
<dbReference type="InterPro" id="IPR044666">
    <property type="entry name" value="Cyclophilin_A-like"/>
</dbReference>
<dbReference type="PANTHER" id="PTHR45625">
    <property type="entry name" value="PEPTIDYL-PROLYL CIS-TRANS ISOMERASE-RELATED"/>
    <property type="match status" value="1"/>
</dbReference>
<feature type="domain" description="PPIase cyclophilin-type" evidence="3">
    <location>
        <begin position="6"/>
        <end position="164"/>
    </location>
</feature>
<keyword evidence="2" id="KW-0697">Rotamase</keyword>
<dbReference type="EC" id="5.2.1.8" evidence="2"/>
<dbReference type="Proteomes" id="UP001153069">
    <property type="component" value="Unassembled WGS sequence"/>
</dbReference>
<dbReference type="InterPro" id="IPR002130">
    <property type="entry name" value="Cyclophilin-type_PPIase_dom"/>
</dbReference>
<dbReference type="InterPro" id="IPR029000">
    <property type="entry name" value="Cyclophilin-like_dom_sf"/>
</dbReference>
<dbReference type="PRINTS" id="PR00153">
    <property type="entry name" value="CSAPPISMRASE"/>
</dbReference>
<comment type="function">
    <text evidence="2">PPIases accelerate the folding of proteins. It catalyzes the cis-trans isomerization of proline imidic peptide bonds in oligopeptides.</text>
</comment>
<gene>
    <name evidence="4" type="ORF">SEMRO_789_G202640.1</name>
</gene>
<evidence type="ECO:0000313" key="5">
    <source>
        <dbReference type="Proteomes" id="UP001153069"/>
    </source>
</evidence>
<accession>A0A9N8HJT8</accession>
<name>A0A9N8HJT8_9STRA</name>
<dbReference type="Gene3D" id="2.40.100.10">
    <property type="entry name" value="Cyclophilin-like"/>
    <property type="match status" value="1"/>
</dbReference>
<dbReference type="PANTHER" id="PTHR45625:SF2">
    <property type="entry name" value="PEPTIDYL-PROLYL CIS-TRANS ISOMERASE-LIKE 3"/>
    <property type="match status" value="1"/>
</dbReference>
<dbReference type="GO" id="GO:0071013">
    <property type="term" value="C:catalytic step 2 spliceosome"/>
    <property type="evidence" value="ECO:0007669"/>
    <property type="project" value="TreeGrafter"/>
</dbReference>
<evidence type="ECO:0000256" key="1">
    <source>
        <dbReference type="ARBA" id="ARBA00000971"/>
    </source>
</evidence>
<comment type="catalytic activity">
    <reaction evidence="1 2">
        <text>[protein]-peptidylproline (omega=180) = [protein]-peptidylproline (omega=0)</text>
        <dbReference type="Rhea" id="RHEA:16237"/>
        <dbReference type="Rhea" id="RHEA-COMP:10747"/>
        <dbReference type="Rhea" id="RHEA-COMP:10748"/>
        <dbReference type="ChEBI" id="CHEBI:83833"/>
        <dbReference type="ChEBI" id="CHEBI:83834"/>
        <dbReference type="EC" id="5.2.1.8"/>
    </reaction>
</comment>
<sequence length="187" mass="20902">MSVTLHTTIGDIKLEIFCDTAPRTAFNFLALCANGSYDGTLFHRNIRGFMIQGGDTAEKTGVKGGESIWGPTSFPDEFHPDNTHDKRGVLSMANKGPNTNRSQFFVLYERQPHLNNLHTVFGRLLDGWEVLDKMERLPVMGRQATKKRDQNKPIDPPVIQKVTIHANPLADDMIIYPTADGPPEKRG</sequence>
<evidence type="ECO:0000256" key="2">
    <source>
        <dbReference type="RuleBase" id="RU363019"/>
    </source>
</evidence>
<evidence type="ECO:0000259" key="3">
    <source>
        <dbReference type="PROSITE" id="PS50072"/>
    </source>
</evidence>
<comment type="caution">
    <text evidence="4">The sequence shown here is derived from an EMBL/GenBank/DDBJ whole genome shotgun (WGS) entry which is preliminary data.</text>
</comment>
<reference evidence="4" key="1">
    <citation type="submission" date="2020-06" db="EMBL/GenBank/DDBJ databases">
        <authorList>
            <consortium name="Plant Systems Biology data submission"/>
        </authorList>
    </citation>
    <scope>NUCLEOTIDE SEQUENCE</scope>
    <source>
        <strain evidence="4">D6</strain>
    </source>
</reference>
<evidence type="ECO:0000313" key="4">
    <source>
        <dbReference type="EMBL" id="CAB9516521.1"/>
    </source>
</evidence>
<dbReference type="SUPFAM" id="SSF50891">
    <property type="entry name" value="Cyclophilin-like"/>
    <property type="match status" value="1"/>
</dbReference>
<keyword evidence="5" id="KW-1185">Reference proteome</keyword>
<dbReference type="PROSITE" id="PS50072">
    <property type="entry name" value="CSA_PPIASE_2"/>
    <property type="match status" value="1"/>
</dbReference>
<organism evidence="4 5">
    <name type="scientific">Seminavis robusta</name>
    <dbReference type="NCBI Taxonomy" id="568900"/>
    <lineage>
        <taxon>Eukaryota</taxon>
        <taxon>Sar</taxon>
        <taxon>Stramenopiles</taxon>
        <taxon>Ochrophyta</taxon>
        <taxon>Bacillariophyta</taxon>
        <taxon>Bacillariophyceae</taxon>
        <taxon>Bacillariophycidae</taxon>
        <taxon>Naviculales</taxon>
        <taxon>Naviculaceae</taxon>
        <taxon>Seminavis</taxon>
    </lineage>
</organism>
<dbReference type="Pfam" id="PF00160">
    <property type="entry name" value="Pro_isomerase"/>
    <property type="match status" value="1"/>
</dbReference>
<dbReference type="GO" id="GO:0003755">
    <property type="term" value="F:peptidyl-prolyl cis-trans isomerase activity"/>
    <property type="evidence" value="ECO:0007669"/>
    <property type="project" value="UniProtKB-UniRule"/>
</dbReference>
<dbReference type="OrthoDB" id="271386at2759"/>
<comment type="similarity">
    <text evidence="2">Belongs to the cyclophilin-type PPIase family.</text>
</comment>
<keyword evidence="2 4" id="KW-0413">Isomerase</keyword>